<dbReference type="AlphaFoldDB" id="A0A8T2B5B3"/>
<evidence type="ECO:0000313" key="3">
    <source>
        <dbReference type="Proteomes" id="UP000694251"/>
    </source>
</evidence>
<dbReference type="Proteomes" id="UP000694251">
    <property type="component" value="Chromosome 8"/>
</dbReference>
<evidence type="ECO:0000313" key="2">
    <source>
        <dbReference type="EMBL" id="KAG7582437.1"/>
    </source>
</evidence>
<feature type="region of interest" description="Disordered" evidence="1">
    <location>
        <begin position="1"/>
        <end position="156"/>
    </location>
</feature>
<feature type="compositionally biased region" description="Polar residues" evidence="1">
    <location>
        <begin position="14"/>
        <end position="25"/>
    </location>
</feature>
<feature type="compositionally biased region" description="Low complexity" evidence="1">
    <location>
        <begin position="63"/>
        <end position="73"/>
    </location>
</feature>
<comment type="caution">
    <text evidence="2">The sequence shown here is derived from an EMBL/GenBank/DDBJ whole genome shotgun (WGS) entry which is preliminary data.</text>
</comment>
<sequence length="156" mass="17673">MAGSKKFEEGEHISSLSDFSHTHPPQSDRVENCITTRRQDNTLRRHLPTHLKILAPEAKAEENTAAATPPQETLTSAGPIERNRPHHYAKPPRAETFCHMRREDNLDKTPTTEENDRLKHGSNEPSRRGPLTAPDEAGHRRGKRETRSEGLSRESF</sequence>
<proteinExistence type="predicted"/>
<name>A0A8T2B5B3_ARASU</name>
<feature type="compositionally biased region" description="Basic and acidic residues" evidence="1">
    <location>
        <begin position="1"/>
        <end position="12"/>
    </location>
</feature>
<organism evidence="2 3">
    <name type="scientific">Arabidopsis suecica</name>
    <name type="common">Swedish thale-cress</name>
    <name type="synonym">Cardaminopsis suecica</name>
    <dbReference type="NCBI Taxonomy" id="45249"/>
    <lineage>
        <taxon>Eukaryota</taxon>
        <taxon>Viridiplantae</taxon>
        <taxon>Streptophyta</taxon>
        <taxon>Embryophyta</taxon>
        <taxon>Tracheophyta</taxon>
        <taxon>Spermatophyta</taxon>
        <taxon>Magnoliopsida</taxon>
        <taxon>eudicotyledons</taxon>
        <taxon>Gunneridae</taxon>
        <taxon>Pentapetalae</taxon>
        <taxon>rosids</taxon>
        <taxon>malvids</taxon>
        <taxon>Brassicales</taxon>
        <taxon>Brassicaceae</taxon>
        <taxon>Camelineae</taxon>
        <taxon>Arabidopsis</taxon>
    </lineage>
</organism>
<gene>
    <name evidence="2" type="ORF">ISN44_As08g020350</name>
</gene>
<reference evidence="2 3" key="1">
    <citation type="submission" date="2020-12" db="EMBL/GenBank/DDBJ databases">
        <title>Concerted genomic and epigenomic changes stabilize Arabidopsis allopolyploids.</title>
        <authorList>
            <person name="Chen Z."/>
        </authorList>
    </citation>
    <scope>NUCLEOTIDE SEQUENCE [LARGE SCALE GENOMIC DNA]</scope>
    <source>
        <strain evidence="2">As9502</strain>
        <tissue evidence="2">Leaf</tissue>
    </source>
</reference>
<protein>
    <submittedName>
        <fullName evidence="2">Uncharacterized protein</fullName>
    </submittedName>
</protein>
<accession>A0A8T2B5B3</accession>
<evidence type="ECO:0000256" key="1">
    <source>
        <dbReference type="SAM" id="MobiDB-lite"/>
    </source>
</evidence>
<feature type="compositionally biased region" description="Basic and acidic residues" evidence="1">
    <location>
        <begin position="145"/>
        <end position="156"/>
    </location>
</feature>
<keyword evidence="3" id="KW-1185">Reference proteome</keyword>
<feature type="compositionally biased region" description="Basic and acidic residues" evidence="1">
    <location>
        <begin position="26"/>
        <end position="43"/>
    </location>
</feature>
<dbReference type="EMBL" id="JAEFBJ010000008">
    <property type="protein sequence ID" value="KAG7582437.1"/>
    <property type="molecule type" value="Genomic_DNA"/>
</dbReference>
<feature type="compositionally biased region" description="Basic and acidic residues" evidence="1">
    <location>
        <begin position="92"/>
        <end position="127"/>
    </location>
</feature>